<dbReference type="Gene3D" id="3.20.20.140">
    <property type="entry name" value="Metal-dependent hydrolases"/>
    <property type="match status" value="1"/>
</dbReference>
<comment type="caution">
    <text evidence="3">The sequence shown here is derived from an EMBL/GenBank/DDBJ whole genome shotgun (WGS) entry which is preliminary data.</text>
</comment>
<dbReference type="PANTHER" id="PTHR43569">
    <property type="entry name" value="AMIDOHYDROLASE"/>
    <property type="match status" value="1"/>
</dbReference>
<feature type="region of interest" description="Disordered" evidence="2">
    <location>
        <begin position="1"/>
        <end position="33"/>
    </location>
</feature>
<dbReference type="InterPro" id="IPR052350">
    <property type="entry name" value="Metallo-dep_Lactonases"/>
</dbReference>
<dbReference type="Proteomes" id="UP000183567">
    <property type="component" value="Unassembled WGS sequence"/>
</dbReference>
<evidence type="ECO:0000256" key="1">
    <source>
        <dbReference type="SAM" id="Coils"/>
    </source>
</evidence>
<sequence>MSPSRFHEHLTSDRDSDVTSPLPSPPPPARNRVDVMSQIRAATTTSTPLIGLLKDPAFINALDHADDPGKRSRRSSSSHHREPRYSASTVMGLVLAEEEKQTHNLRSILRSTGDRLDQEMRRANQAESKAEFAERRVQELTTRVSTAEMGKHYAELDAARANEEIKRHQMRIECLEREVKQLQADIRILERQKHEADESATRARDTARTYQMELNKQQARVEGIEEGQRYGSKKWFDAGHTEGFDDGREDGFEEGRQYGISEGRELGFKQGRKIGRKEGFENGREQGRQEEHKHALLAFDEFCAAEIDDDDYTAQKQAQKWTEHMKRTSSPPVLGPVWLKRPLYRDAVDATRPVSVRYTFNLSLISFLFRHIVLIMSLNPLPSPGLTSGRRKGPKNLPSLPLSAFSPPSTGTSDMFPLPPTPSALFPGEVIDAHMRYEALESAGVDLAGTEVTGTVLLLKDLVVPEGLQSSLAQKVRVFSVAAPFELSGPVPSDHSVQSELPGIPQSRYTSYTAAHEQPEARSQAIKTLKWAFSNSRLIDIDVQCDIMSHVSKYETFEDLLTKATADLPADKKVPIVLSNILPPPHDLSLPIVKLLAHPSYRNYQGHSATLSLFPNLYVKFTPPMWNQAVPGAGDPTSEMDQHREWKRKIKMFIGPVLEAFGYERIIFGTSPSFATSSLPNPADWYALVRESFAELAVEQEAIDAIFSLNAKKIYGPSQYP</sequence>
<dbReference type="STRING" id="180088.A0A1J8Q9Z1"/>
<feature type="region of interest" description="Disordered" evidence="2">
    <location>
        <begin position="63"/>
        <end position="88"/>
    </location>
</feature>
<accession>A0A1J8Q9Z1</accession>
<name>A0A1J8Q9Z1_9AGAM</name>
<feature type="compositionally biased region" description="Basic and acidic residues" evidence="2">
    <location>
        <begin position="1"/>
        <end position="17"/>
    </location>
</feature>
<protein>
    <submittedName>
        <fullName evidence="3">Uncharacterized protein</fullName>
    </submittedName>
</protein>
<reference evidence="3 4" key="1">
    <citation type="submission" date="2016-03" db="EMBL/GenBank/DDBJ databases">
        <title>Comparative genomics of the ectomycorrhizal sister species Rhizopogon vinicolor and Rhizopogon vesiculosus (Basidiomycota: Boletales) reveals a divergence of the mating type B locus.</title>
        <authorList>
            <person name="Mujic A.B."/>
            <person name="Kuo A."/>
            <person name="Tritt A."/>
            <person name="Lipzen A."/>
            <person name="Chen C."/>
            <person name="Johnson J."/>
            <person name="Sharma A."/>
            <person name="Barry K."/>
            <person name="Grigoriev I.V."/>
            <person name="Spatafora J.W."/>
        </authorList>
    </citation>
    <scope>NUCLEOTIDE SEQUENCE [LARGE SCALE GENOMIC DNA]</scope>
    <source>
        <strain evidence="3 4">AM-OR11-056</strain>
    </source>
</reference>
<dbReference type="OrthoDB" id="2135488at2759"/>
<evidence type="ECO:0000256" key="2">
    <source>
        <dbReference type="SAM" id="MobiDB-lite"/>
    </source>
</evidence>
<dbReference type="EMBL" id="LVVM01001801">
    <property type="protein sequence ID" value="OJA17829.1"/>
    <property type="molecule type" value="Genomic_DNA"/>
</dbReference>
<keyword evidence="1" id="KW-0175">Coiled coil</keyword>
<keyword evidence="4" id="KW-1185">Reference proteome</keyword>
<dbReference type="SUPFAM" id="SSF51556">
    <property type="entry name" value="Metallo-dependent hydrolases"/>
    <property type="match status" value="1"/>
</dbReference>
<feature type="region of interest" description="Disordered" evidence="2">
    <location>
        <begin position="384"/>
        <end position="404"/>
    </location>
</feature>
<proteinExistence type="predicted"/>
<dbReference type="PANTHER" id="PTHR43569:SF2">
    <property type="entry name" value="AMIDOHYDROLASE-RELATED DOMAIN-CONTAINING PROTEIN"/>
    <property type="match status" value="1"/>
</dbReference>
<evidence type="ECO:0000313" key="4">
    <source>
        <dbReference type="Proteomes" id="UP000183567"/>
    </source>
</evidence>
<dbReference type="AlphaFoldDB" id="A0A1J8Q9Z1"/>
<dbReference type="InterPro" id="IPR032466">
    <property type="entry name" value="Metal_Hydrolase"/>
</dbReference>
<evidence type="ECO:0000313" key="3">
    <source>
        <dbReference type="EMBL" id="OJA17829.1"/>
    </source>
</evidence>
<gene>
    <name evidence="3" type="ORF">AZE42_03328</name>
</gene>
<feature type="coiled-coil region" evidence="1">
    <location>
        <begin position="109"/>
        <end position="206"/>
    </location>
</feature>
<organism evidence="3 4">
    <name type="scientific">Rhizopogon vesiculosus</name>
    <dbReference type="NCBI Taxonomy" id="180088"/>
    <lineage>
        <taxon>Eukaryota</taxon>
        <taxon>Fungi</taxon>
        <taxon>Dikarya</taxon>
        <taxon>Basidiomycota</taxon>
        <taxon>Agaricomycotina</taxon>
        <taxon>Agaricomycetes</taxon>
        <taxon>Agaricomycetidae</taxon>
        <taxon>Boletales</taxon>
        <taxon>Suillineae</taxon>
        <taxon>Rhizopogonaceae</taxon>
        <taxon>Rhizopogon</taxon>
    </lineage>
</organism>